<gene>
    <name evidence="8" type="ORF">RMAR00112_LOCUS35323</name>
</gene>
<dbReference type="PANTHER" id="PTHR23117">
    <property type="entry name" value="GUANYLATE KINASE-RELATED"/>
    <property type="match status" value="1"/>
</dbReference>
<dbReference type="AlphaFoldDB" id="A0A7S3EP23"/>
<evidence type="ECO:0000256" key="1">
    <source>
        <dbReference type="ARBA" id="ARBA00005790"/>
    </source>
</evidence>
<dbReference type="FunFam" id="3.40.50.300:FF:000776">
    <property type="entry name" value="Guanylate kinase 2"/>
    <property type="match status" value="1"/>
</dbReference>
<evidence type="ECO:0000256" key="5">
    <source>
        <dbReference type="ARBA" id="ARBA00022777"/>
    </source>
</evidence>
<evidence type="ECO:0000256" key="3">
    <source>
        <dbReference type="ARBA" id="ARBA00022679"/>
    </source>
</evidence>
<dbReference type="SMART" id="SM00072">
    <property type="entry name" value="GuKc"/>
    <property type="match status" value="1"/>
</dbReference>
<evidence type="ECO:0000313" key="8">
    <source>
        <dbReference type="EMBL" id="CAE0067247.1"/>
    </source>
</evidence>
<evidence type="ECO:0000259" key="7">
    <source>
        <dbReference type="PROSITE" id="PS50052"/>
    </source>
</evidence>
<evidence type="ECO:0000256" key="4">
    <source>
        <dbReference type="ARBA" id="ARBA00022741"/>
    </source>
</evidence>
<dbReference type="HAMAP" id="MF_00328">
    <property type="entry name" value="Guanylate_kinase"/>
    <property type="match status" value="1"/>
</dbReference>
<name>A0A7S3EP23_9RHOD</name>
<keyword evidence="4" id="KW-0547">Nucleotide-binding</keyword>
<dbReference type="EMBL" id="HBHW01045460">
    <property type="protein sequence ID" value="CAE0067247.1"/>
    <property type="molecule type" value="Transcribed_RNA"/>
</dbReference>
<dbReference type="NCBIfam" id="TIGR03263">
    <property type="entry name" value="guanyl_kin"/>
    <property type="match status" value="1"/>
</dbReference>
<reference evidence="8" key="1">
    <citation type="submission" date="2021-01" db="EMBL/GenBank/DDBJ databases">
        <authorList>
            <person name="Corre E."/>
            <person name="Pelletier E."/>
            <person name="Niang G."/>
            <person name="Scheremetjew M."/>
            <person name="Finn R."/>
            <person name="Kale V."/>
            <person name="Holt S."/>
            <person name="Cochrane G."/>
            <person name="Meng A."/>
            <person name="Brown T."/>
            <person name="Cohen L."/>
        </authorList>
    </citation>
    <scope>NUCLEOTIDE SEQUENCE</scope>
    <source>
        <strain evidence="8">CCMP 769</strain>
    </source>
</reference>
<keyword evidence="3" id="KW-0808">Transferase</keyword>
<sequence length="191" mass="20844">MGGAPKAIVVAGPSGVGKGTLIEKLKAEYPEKIGFSVSHTTRDARAGEINGTHYHFAKKEDMKEGIDKGLFIEWAEVHGNYYGTSKASVESVAKDGKACVLDIDVQGCRSVRKAELPAKIIFVAPPSMEELEKRLRGRGTETEEKILKRLKNAEGEMAAREEAGLFDAVLVNDDLEETYTSFKTLVKDEIA</sequence>
<comment type="similarity">
    <text evidence="1">Belongs to the guanylate kinase family.</text>
</comment>
<organism evidence="8">
    <name type="scientific">Rhodosorus marinus</name>
    <dbReference type="NCBI Taxonomy" id="101924"/>
    <lineage>
        <taxon>Eukaryota</taxon>
        <taxon>Rhodophyta</taxon>
        <taxon>Stylonematophyceae</taxon>
        <taxon>Stylonematales</taxon>
        <taxon>Stylonemataceae</taxon>
        <taxon>Rhodosorus</taxon>
    </lineage>
</organism>
<dbReference type="InterPro" id="IPR008145">
    <property type="entry name" value="GK/Ca_channel_bsu"/>
</dbReference>
<accession>A0A7S3EP23</accession>
<dbReference type="GO" id="GO:0004385">
    <property type="term" value="F:GMP kinase activity"/>
    <property type="evidence" value="ECO:0007669"/>
    <property type="project" value="UniProtKB-EC"/>
</dbReference>
<dbReference type="PANTHER" id="PTHR23117:SF13">
    <property type="entry name" value="GUANYLATE KINASE"/>
    <property type="match status" value="1"/>
</dbReference>
<proteinExistence type="inferred from homology"/>
<dbReference type="Pfam" id="PF00625">
    <property type="entry name" value="Guanylate_kin"/>
    <property type="match status" value="1"/>
</dbReference>
<dbReference type="PROSITE" id="PS50052">
    <property type="entry name" value="GUANYLATE_KINASE_2"/>
    <property type="match status" value="1"/>
</dbReference>
<evidence type="ECO:0000256" key="6">
    <source>
        <dbReference type="ARBA" id="ARBA00022840"/>
    </source>
</evidence>
<protein>
    <recommendedName>
        <fullName evidence="2">guanylate kinase</fullName>
        <ecNumber evidence="2">2.7.4.8</ecNumber>
    </recommendedName>
</protein>
<dbReference type="InterPro" id="IPR017665">
    <property type="entry name" value="Guanylate_kinase"/>
</dbReference>
<feature type="domain" description="Guanylate kinase-like" evidence="7">
    <location>
        <begin position="5"/>
        <end position="187"/>
    </location>
</feature>
<dbReference type="GO" id="GO:0005524">
    <property type="term" value="F:ATP binding"/>
    <property type="evidence" value="ECO:0007669"/>
    <property type="project" value="UniProtKB-KW"/>
</dbReference>
<keyword evidence="5" id="KW-0418">Kinase</keyword>
<dbReference type="GO" id="GO:0005829">
    <property type="term" value="C:cytosol"/>
    <property type="evidence" value="ECO:0007669"/>
    <property type="project" value="TreeGrafter"/>
</dbReference>
<dbReference type="InterPro" id="IPR027417">
    <property type="entry name" value="P-loop_NTPase"/>
</dbReference>
<keyword evidence="6" id="KW-0067">ATP-binding</keyword>
<dbReference type="SUPFAM" id="SSF52540">
    <property type="entry name" value="P-loop containing nucleoside triphosphate hydrolases"/>
    <property type="match status" value="1"/>
</dbReference>
<evidence type="ECO:0000256" key="2">
    <source>
        <dbReference type="ARBA" id="ARBA00012961"/>
    </source>
</evidence>
<dbReference type="EC" id="2.7.4.8" evidence="2"/>
<dbReference type="InterPro" id="IPR008144">
    <property type="entry name" value="Guanylate_kin-like_dom"/>
</dbReference>
<dbReference type="Gene3D" id="3.40.50.300">
    <property type="entry name" value="P-loop containing nucleotide triphosphate hydrolases"/>
    <property type="match status" value="1"/>
</dbReference>
<dbReference type="CDD" id="cd00071">
    <property type="entry name" value="GMPK"/>
    <property type="match status" value="1"/>
</dbReference>